<dbReference type="GO" id="GO:0003676">
    <property type="term" value="F:nucleic acid binding"/>
    <property type="evidence" value="ECO:0007669"/>
    <property type="project" value="InterPro"/>
</dbReference>
<dbReference type="Proteomes" id="UP000053825">
    <property type="component" value="Unassembled WGS sequence"/>
</dbReference>
<name>A0A0L7QTF2_9HYME</name>
<organism evidence="2 3">
    <name type="scientific">Habropoda laboriosa</name>
    <dbReference type="NCBI Taxonomy" id="597456"/>
    <lineage>
        <taxon>Eukaryota</taxon>
        <taxon>Metazoa</taxon>
        <taxon>Ecdysozoa</taxon>
        <taxon>Arthropoda</taxon>
        <taxon>Hexapoda</taxon>
        <taxon>Insecta</taxon>
        <taxon>Pterygota</taxon>
        <taxon>Neoptera</taxon>
        <taxon>Endopterygota</taxon>
        <taxon>Hymenoptera</taxon>
        <taxon>Apocrita</taxon>
        <taxon>Aculeata</taxon>
        <taxon>Apoidea</taxon>
        <taxon>Anthophila</taxon>
        <taxon>Apidae</taxon>
        <taxon>Habropoda</taxon>
    </lineage>
</organism>
<evidence type="ECO:0000313" key="2">
    <source>
        <dbReference type="EMBL" id="KOC61918.1"/>
    </source>
</evidence>
<dbReference type="AlphaFoldDB" id="A0A0L7QTF2"/>
<feature type="non-terminal residue" evidence="2">
    <location>
        <position position="1"/>
    </location>
</feature>
<evidence type="ECO:0000256" key="1">
    <source>
        <dbReference type="SAM" id="Phobius"/>
    </source>
</evidence>
<reference evidence="2 3" key="1">
    <citation type="submission" date="2015-07" db="EMBL/GenBank/DDBJ databases">
        <title>The genome of Habropoda laboriosa.</title>
        <authorList>
            <person name="Pan H."/>
            <person name="Kapheim K."/>
        </authorList>
    </citation>
    <scope>NUCLEOTIDE SEQUENCE [LARGE SCALE GENOMIC DNA]</scope>
    <source>
        <strain evidence="2">0110345459</strain>
    </source>
</reference>
<keyword evidence="1" id="KW-1133">Transmembrane helix</keyword>
<gene>
    <name evidence="2" type="ORF">WH47_05354</name>
</gene>
<dbReference type="STRING" id="597456.A0A0L7QTF2"/>
<evidence type="ECO:0000313" key="3">
    <source>
        <dbReference type="Proteomes" id="UP000053825"/>
    </source>
</evidence>
<accession>A0A0L7QTF2</accession>
<sequence length="97" mass="11334">YVYKIRLTQELKPTDHLVLGNQAVDAAFCKKIVLSDEIHFHLNEYGNKQNCRIWVAKYSHVIEKKLMHLNRVILWCGLWAGDVIGWYFFESVNAIVA</sequence>
<keyword evidence="3" id="KW-1185">Reference proteome</keyword>
<protein>
    <recommendedName>
        <fullName evidence="4">Mos1 transposase HTH domain-containing protein</fullName>
    </recommendedName>
</protein>
<dbReference type="PANTHER" id="PTHR47326:SF1">
    <property type="entry name" value="HTH PSQ-TYPE DOMAIN-CONTAINING PROTEIN"/>
    <property type="match status" value="1"/>
</dbReference>
<evidence type="ECO:0008006" key="4">
    <source>
        <dbReference type="Google" id="ProtNLM"/>
    </source>
</evidence>
<proteinExistence type="predicted"/>
<feature type="transmembrane region" description="Helical" evidence="1">
    <location>
        <begin position="72"/>
        <end position="89"/>
    </location>
</feature>
<dbReference type="InterPro" id="IPR036397">
    <property type="entry name" value="RNaseH_sf"/>
</dbReference>
<dbReference type="Gene3D" id="3.30.420.10">
    <property type="entry name" value="Ribonuclease H-like superfamily/Ribonuclease H"/>
    <property type="match status" value="1"/>
</dbReference>
<dbReference type="PANTHER" id="PTHR47326">
    <property type="entry name" value="TRANSPOSABLE ELEMENT TC3 TRANSPOSASE-LIKE PROTEIN"/>
    <property type="match status" value="1"/>
</dbReference>
<keyword evidence="1" id="KW-0812">Transmembrane</keyword>
<keyword evidence="1" id="KW-0472">Membrane</keyword>
<dbReference type="EMBL" id="KQ414744">
    <property type="protein sequence ID" value="KOC61918.1"/>
    <property type="molecule type" value="Genomic_DNA"/>
</dbReference>